<comment type="caution">
    <text evidence="1">The sequence shown here is derived from an EMBL/GenBank/DDBJ whole genome shotgun (WGS) entry which is preliminary data.</text>
</comment>
<evidence type="ECO:0000313" key="1">
    <source>
        <dbReference type="EMBL" id="MFC7152444.1"/>
    </source>
</evidence>
<accession>A0ABW2FKC6</accession>
<dbReference type="RefSeq" id="WP_378044148.1">
    <property type="nucleotide sequence ID" value="NZ_JBHMDN010000002.1"/>
</dbReference>
<proteinExistence type="predicted"/>
<dbReference type="Proteomes" id="UP001596378">
    <property type="component" value="Unassembled WGS sequence"/>
</dbReference>
<reference evidence="2" key="1">
    <citation type="journal article" date="2019" name="Int. J. Syst. Evol. Microbiol.">
        <title>The Global Catalogue of Microorganisms (GCM) 10K type strain sequencing project: providing services to taxonomists for standard genome sequencing and annotation.</title>
        <authorList>
            <consortium name="The Broad Institute Genomics Platform"/>
            <consortium name="The Broad Institute Genome Sequencing Center for Infectious Disease"/>
            <person name="Wu L."/>
            <person name="Ma J."/>
        </authorList>
    </citation>
    <scope>NUCLEOTIDE SEQUENCE [LARGE SCALE GENOMIC DNA]</scope>
    <source>
        <strain evidence="2">KCTC 12907</strain>
    </source>
</reference>
<sequence length="61" mass="7150">MSEVGRCAYCRTERPASELKPVAIIFQDYNYVTWKKFVNRKTNLYCVDKPCHAHDQMAHEG</sequence>
<gene>
    <name evidence="1" type="ORF">ACFQMJ_28245</name>
</gene>
<dbReference type="EMBL" id="JBHTAI010000023">
    <property type="protein sequence ID" value="MFC7152444.1"/>
    <property type="molecule type" value="Genomic_DNA"/>
</dbReference>
<evidence type="ECO:0000313" key="2">
    <source>
        <dbReference type="Proteomes" id="UP001596378"/>
    </source>
</evidence>
<protein>
    <submittedName>
        <fullName evidence="1">Uncharacterized protein</fullName>
    </submittedName>
</protein>
<organism evidence="1 2">
    <name type="scientific">Cohnella cellulosilytica</name>
    <dbReference type="NCBI Taxonomy" id="986710"/>
    <lineage>
        <taxon>Bacteria</taxon>
        <taxon>Bacillati</taxon>
        <taxon>Bacillota</taxon>
        <taxon>Bacilli</taxon>
        <taxon>Bacillales</taxon>
        <taxon>Paenibacillaceae</taxon>
        <taxon>Cohnella</taxon>
    </lineage>
</organism>
<name>A0ABW2FKC6_9BACL</name>
<keyword evidence="2" id="KW-1185">Reference proteome</keyword>